<evidence type="ECO:0000256" key="4">
    <source>
        <dbReference type="ARBA" id="ARBA00022989"/>
    </source>
</evidence>
<feature type="transmembrane region" description="Helical" evidence="7">
    <location>
        <begin position="405"/>
        <end position="425"/>
    </location>
</feature>
<dbReference type="PANTHER" id="PTHR30250:SF11">
    <property type="entry name" value="O-ANTIGEN TRANSPORTER-RELATED"/>
    <property type="match status" value="1"/>
</dbReference>
<feature type="transmembrane region" description="Helical" evidence="7">
    <location>
        <begin position="158"/>
        <end position="176"/>
    </location>
</feature>
<feature type="compositionally biased region" description="Gly residues" evidence="6">
    <location>
        <begin position="640"/>
        <end position="653"/>
    </location>
</feature>
<evidence type="ECO:0000256" key="5">
    <source>
        <dbReference type="ARBA" id="ARBA00023136"/>
    </source>
</evidence>
<feature type="compositionally biased region" description="Acidic residues" evidence="6">
    <location>
        <begin position="624"/>
        <end position="638"/>
    </location>
</feature>
<organism evidence="8 9">
    <name type="scientific">Halogranum salarium B-1</name>
    <dbReference type="NCBI Taxonomy" id="1210908"/>
    <lineage>
        <taxon>Archaea</taxon>
        <taxon>Methanobacteriati</taxon>
        <taxon>Methanobacteriota</taxon>
        <taxon>Stenosarchaea group</taxon>
        <taxon>Halobacteria</taxon>
        <taxon>Halobacteriales</taxon>
        <taxon>Haloferacaceae</taxon>
    </lineage>
</organism>
<dbReference type="OrthoDB" id="19148at2157"/>
<dbReference type="AlphaFoldDB" id="J3JD69"/>
<keyword evidence="5 7" id="KW-0472">Membrane</keyword>
<gene>
    <name evidence="8" type="ORF">HSB1_46150</name>
</gene>
<dbReference type="GO" id="GO:0005886">
    <property type="term" value="C:plasma membrane"/>
    <property type="evidence" value="ECO:0007669"/>
    <property type="project" value="UniProtKB-SubCell"/>
</dbReference>
<feature type="compositionally biased region" description="Low complexity" evidence="6">
    <location>
        <begin position="665"/>
        <end position="788"/>
    </location>
</feature>
<feature type="transmembrane region" description="Helical" evidence="7">
    <location>
        <begin position="84"/>
        <end position="108"/>
    </location>
</feature>
<feature type="compositionally biased region" description="Acidic residues" evidence="6">
    <location>
        <begin position="655"/>
        <end position="664"/>
    </location>
</feature>
<comment type="subcellular location">
    <subcellularLocation>
        <location evidence="1">Cell membrane</location>
        <topology evidence="1">Multi-pass membrane protein</topology>
    </subcellularLocation>
</comment>
<evidence type="ECO:0000256" key="7">
    <source>
        <dbReference type="SAM" id="Phobius"/>
    </source>
</evidence>
<sequence length="788" mass="81897">MSRSLVTAFASIAGSRILVIIASAVISPALVFFLTTDQFGEYGSVMAVFSLLMILVSSGINSGVRKYISEERDEDHWQDHVFAYYFRLATGLAVVAAGVLAVGAYTGALSNLLNSDGGDLTLYFYLLALLVVASQYREYVRRALMGLKFEHIGEPLRVLEKISFGVVAVVLAALGYGVVGVLFGLITASLLVFTVGLFFIAKEVRLSYVLKPLPDNFPRKELFHFNHLTIVYVFLLTSMYHIDLIFVKAFIGSTEAGLYKMALVLVQFLWVIPRSIQSVMIQSTSNLWAEGKIDQIQDIAAQSTRYALLITTLLALGLGALASDFVPLYYPSVESPETVVTAILLLLPGTLGFAMARPLLSINHAKGDMQSLIAATGAAAAINLVLNVILIRGVGPIDPMGTQGAAIATSIGYGSLPLFQVWVGRRFGYDPFADVRFFRIVATGVIAAIPIFGLPYFVVDNALLSLFLVPPLGFAVFMAAAIGTGAVRTGEVLKLLGSLPEPIASKARGVERWLDGGNAGPLGGGSSRTLFSVALPIAGIAFFAVGIGFVAGMPGLGLGGGNDSNTTPMADNATPTPTQNGSLTNNTTATPTASPTTAADDTGATPTPTASPTTTDDGGGLFGDGDDDDGLFGGDDDSGSGSGGDDAGSGGSSGSDDDDDDDPTDTPTPESTTSTTTTEPTETTTATTTTTTTTTTTETTSEPTETTTTTTESTPTQTATDTATSTPEQTTTTTTTETTTATETATATETTTESTSGTSESSSTSDTSGTPSTSDDSATQSDSTSTTS</sequence>
<feature type="transmembrane region" description="Helical" evidence="7">
    <location>
        <begin position="222"/>
        <end position="242"/>
    </location>
</feature>
<evidence type="ECO:0000256" key="3">
    <source>
        <dbReference type="ARBA" id="ARBA00022692"/>
    </source>
</evidence>
<feature type="transmembrane region" description="Helical" evidence="7">
    <location>
        <begin position="306"/>
        <end position="330"/>
    </location>
</feature>
<keyword evidence="4 7" id="KW-1133">Transmembrane helix</keyword>
<evidence type="ECO:0000256" key="1">
    <source>
        <dbReference type="ARBA" id="ARBA00004651"/>
    </source>
</evidence>
<feature type="transmembrane region" description="Helical" evidence="7">
    <location>
        <begin position="464"/>
        <end position="487"/>
    </location>
</feature>
<evidence type="ECO:0000256" key="2">
    <source>
        <dbReference type="ARBA" id="ARBA00022475"/>
    </source>
</evidence>
<dbReference type="InterPro" id="IPR050833">
    <property type="entry name" value="Poly_Biosynth_Transport"/>
</dbReference>
<dbReference type="Proteomes" id="UP000007813">
    <property type="component" value="Unassembled WGS sequence"/>
</dbReference>
<keyword evidence="2" id="KW-1003">Cell membrane</keyword>
<feature type="transmembrane region" description="Helical" evidence="7">
    <location>
        <begin position="12"/>
        <end position="36"/>
    </location>
</feature>
<accession>J3JD69</accession>
<comment type="caution">
    <text evidence="8">The sequence shown here is derived from an EMBL/GenBank/DDBJ whole genome shotgun (WGS) entry which is preliminary data.</text>
</comment>
<evidence type="ECO:0000256" key="6">
    <source>
        <dbReference type="SAM" id="MobiDB-lite"/>
    </source>
</evidence>
<name>J3JD69_9EURY</name>
<feature type="compositionally biased region" description="Low complexity" evidence="6">
    <location>
        <begin position="587"/>
        <end position="616"/>
    </location>
</feature>
<dbReference type="PATRIC" id="fig|1210908.3.peg.4311"/>
<feature type="compositionally biased region" description="Polar residues" evidence="6">
    <location>
        <begin position="563"/>
        <end position="586"/>
    </location>
</feature>
<dbReference type="RefSeq" id="WP_009377960.1">
    <property type="nucleotide sequence ID" value="NZ_ALJD01000016.1"/>
</dbReference>
<dbReference type="InterPro" id="IPR002797">
    <property type="entry name" value="Polysacc_synth"/>
</dbReference>
<dbReference type="PANTHER" id="PTHR30250">
    <property type="entry name" value="PST FAMILY PREDICTED COLANIC ACID TRANSPORTER"/>
    <property type="match status" value="1"/>
</dbReference>
<feature type="transmembrane region" description="Helical" evidence="7">
    <location>
        <begin position="42"/>
        <end position="64"/>
    </location>
</feature>
<dbReference type="Pfam" id="PF01943">
    <property type="entry name" value="Polysacc_synt"/>
    <property type="match status" value="1"/>
</dbReference>
<feature type="transmembrane region" description="Helical" evidence="7">
    <location>
        <begin position="257"/>
        <end position="273"/>
    </location>
</feature>
<keyword evidence="3 7" id="KW-0812">Transmembrane</keyword>
<feature type="transmembrane region" description="Helical" evidence="7">
    <location>
        <begin position="530"/>
        <end position="553"/>
    </location>
</feature>
<evidence type="ECO:0000313" key="9">
    <source>
        <dbReference type="Proteomes" id="UP000007813"/>
    </source>
</evidence>
<proteinExistence type="predicted"/>
<feature type="transmembrane region" description="Helical" evidence="7">
    <location>
        <begin position="182"/>
        <end position="201"/>
    </location>
</feature>
<protein>
    <submittedName>
        <fullName evidence="8">Uncharacterized protein</fullName>
    </submittedName>
</protein>
<dbReference type="EMBL" id="ALJD01000016">
    <property type="protein sequence ID" value="EJN57229.1"/>
    <property type="molecule type" value="Genomic_DNA"/>
</dbReference>
<feature type="transmembrane region" description="Helical" evidence="7">
    <location>
        <begin position="342"/>
        <end position="360"/>
    </location>
</feature>
<reference evidence="8 9" key="1">
    <citation type="journal article" date="2012" name="J. Bacteriol.">
        <title>Draft Genome Sequence of the Extremely Halophilic Archaeon Halogranum salarium B-1T.</title>
        <authorList>
            <person name="Kim K.K."/>
            <person name="Lee K.C."/>
            <person name="Lee J.S."/>
        </authorList>
    </citation>
    <scope>NUCLEOTIDE SEQUENCE [LARGE SCALE GENOMIC DNA]</scope>
    <source>
        <strain evidence="8 9">B-1</strain>
    </source>
</reference>
<feature type="transmembrane region" description="Helical" evidence="7">
    <location>
        <begin position="120"/>
        <end position="137"/>
    </location>
</feature>
<dbReference type="eggNOG" id="arCOG02209">
    <property type="taxonomic scope" value="Archaea"/>
</dbReference>
<feature type="transmembrane region" description="Helical" evidence="7">
    <location>
        <begin position="437"/>
        <end position="458"/>
    </location>
</feature>
<feature type="region of interest" description="Disordered" evidence="6">
    <location>
        <begin position="562"/>
        <end position="788"/>
    </location>
</feature>
<evidence type="ECO:0000313" key="8">
    <source>
        <dbReference type="EMBL" id="EJN57229.1"/>
    </source>
</evidence>
<feature type="transmembrane region" description="Helical" evidence="7">
    <location>
        <begin position="372"/>
        <end position="393"/>
    </location>
</feature>